<proteinExistence type="predicted"/>
<comment type="caution">
    <text evidence="2">The sequence shown here is derived from an EMBL/GenBank/DDBJ whole genome shotgun (WGS) entry which is preliminary data.</text>
</comment>
<protein>
    <submittedName>
        <fullName evidence="2">Uncharacterized protein</fullName>
    </submittedName>
</protein>
<organism evidence="2 3">
    <name type="scientific">Deinococcus cellulosilyticus (strain DSM 18568 / NBRC 106333 / KACC 11606 / 5516J-15)</name>
    <dbReference type="NCBI Taxonomy" id="1223518"/>
    <lineage>
        <taxon>Bacteria</taxon>
        <taxon>Thermotogati</taxon>
        <taxon>Deinococcota</taxon>
        <taxon>Deinococci</taxon>
        <taxon>Deinococcales</taxon>
        <taxon>Deinococcaceae</taxon>
        <taxon>Deinococcus</taxon>
    </lineage>
</organism>
<gene>
    <name evidence="2" type="ORF">DC3_56930</name>
</gene>
<keyword evidence="3" id="KW-1185">Reference proteome</keyword>
<keyword evidence="1" id="KW-0732">Signal</keyword>
<reference evidence="2 3" key="1">
    <citation type="submission" date="2019-07" db="EMBL/GenBank/DDBJ databases">
        <title>Whole genome shotgun sequence of Deinococcus cellulosilyticus NBRC 106333.</title>
        <authorList>
            <person name="Hosoyama A."/>
            <person name="Uohara A."/>
            <person name="Ohji S."/>
            <person name="Ichikawa N."/>
        </authorList>
    </citation>
    <scope>NUCLEOTIDE SEQUENCE [LARGE SCALE GENOMIC DNA]</scope>
    <source>
        <strain evidence="2 3">NBRC 106333</strain>
    </source>
</reference>
<evidence type="ECO:0000313" key="3">
    <source>
        <dbReference type="Proteomes" id="UP000321306"/>
    </source>
</evidence>
<feature type="chain" id="PRO_5021838965" evidence="1">
    <location>
        <begin position="18"/>
        <end position="184"/>
    </location>
</feature>
<dbReference type="EMBL" id="BJXB01000055">
    <property type="protein sequence ID" value="GEM50058.1"/>
    <property type="molecule type" value="Genomic_DNA"/>
</dbReference>
<name>A0A511NC30_DEIC1</name>
<sequence>MKWLSMLMFLVFPMGQATPLKALFFGEMPAVNTGTLYNHTRQGALTPLSVPTEFQEGLLTLTLPDDPSTEASPINLLDVADQCQFQGQGQLSYPLHLFGAFKSGEKLYELRSANSAQAVELVYSPNSHSIEGRLSCEGFNLTISTQFKTGWNLLTLEETQGEAGSELTQRTLPFNTLLVWTVKP</sequence>
<feature type="signal peptide" evidence="1">
    <location>
        <begin position="1"/>
        <end position="17"/>
    </location>
</feature>
<dbReference type="AlphaFoldDB" id="A0A511NC30"/>
<evidence type="ECO:0000256" key="1">
    <source>
        <dbReference type="SAM" id="SignalP"/>
    </source>
</evidence>
<evidence type="ECO:0000313" key="2">
    <source>
        <dbReference type="EMBL" id="GEM50058.1"/>
    </source>
</evidence>
<dbReference type="Proteomes" id="UP000321306">
    <property type="component" value="Unassembled WGS sequence"/>
</dbReference>
<accession>A0A511NC30</accession>